<keyword evidence="4" id="KW-0276">Fatty acid metabolism</keyword>
<dbReference type="PANTHER" id="PTHR43159">
    <property type="entry name" value="ENOYL-[ACYL-CARRIER-PROTEIN] REDUCTASE"/>
    <property type="match status" value="1"/>
</dbReference>
<name>A0A318EPH4_9GAMM</name>
<dbReference type="Gene3D" id="1.10.8.400">
    <property type="entry name" value="Enoyl acyl carrier protein reductase"/>
    <property type="match status" value="1"/>
</dbReference>
<protein>
    <recommendedName>
        <fullName evidence="9">Enoyl-[acyl-carrier-protein] reductase [NADH]</fullName>
        <ecNumber evidence="9">1.3.1.9</ecNumber>
    </recommendedName>
</protein>
<dbReference type="AlphaFoldDB" id="A0A318EPH4"/>
<evidence type="ECO:0000256" key="5">
    <source>
        <dbReference type="ARBA" id="ARBA00023002"/>
    </source>
</evidence>
<dbReference type="PANTHER" id="PTHR43159:SF2">
    <property type="entry name" value="ENOYL-[ACYL-CARRIER-PROTEIN] REDUCTASE [NADH], CHLOROPLASTIC"/>
    <property type="match status" value="1"/>
</dbReference>
<feature type="binding site" evidence="12">
    <location>
        <position position="40"/>
    </location>
    <ligand>
        <name>NAD(+)</name>
        <dbReference type="ChEBI" id="CHEBI:57540"/>
    </ligand>
</feature>
<evidence type="ECO:0000256" key="10">
    <source>
        <dbReference type="PIRSR" id="PIRSR000094-1"/>
    </source>
</evidence>
<dbReference type="PRINTS" id="PR00081">
    <property type="entry name" value="GDHRDH"/>
</dbReference>
<evidence type="ECO:0000256" key="12">
    <source>
        <dbReference type="PIRSR" id="PIRSR000094-3"/>
    </source>
</evidence>
<dbReference type="FunFam" id="1.10.8.400:FF:000001">
    <property type="entry name" value="Enoyl-[acyl-carrier-protein] reductase [NADH]"/>
    <property type="match status" value="1"/>
</dbReference>
<organism evidence="13 14">
    <name type="scientific">Sinimarinibacterium flocculans</name>
    <dbReference type="NCBI Taxonomy" id="985250"/>
    <lineage>
        <taxon>Bacteria</taxon>
        <taxon>Pseudomonadati</taxon>
        <taxon>Pseudomonadota</taxon>
        <taxon>Gammaproteobacteria</taxon>
        <taxon>Nevskiales</taxon>
        <taxon>Nevskiaceae</taxon>
        <taxon>Sinimarinibacterium</taxon>
    </lineage>
</organism>
<keyword evidence="3 9" id="KW-0444">Lipid biosynthesis</keyword>
<dbReference type="CDD" id="cd05372">
    <property type="entry name" value="ENR_SDR"/>
    <property type="match status" value="1"/>
</dbReference>
<evidence type="ECO:0000256" key="9">
    <source>
        <dbReference type="PIRNR" id="PIRNR000094"/>
    </source>
</evidence>
<feature type="binding site" evidence="12">
    <location>
        <begin position="193"/>
        <end position="197"/>
    </location>
    <ligand>
        <name>NAD(+)</name>
        <dbReference type="ChEBI" id="CHEBI:57540"/>
    </ligand>
</feature>
<dbReference type="RefSeq" id="WP_110263514.1">
    <property type="nucleotide sequence ID" value="NZ_CAKZQT010000007.1"/>
</dbReference>
<dbReference type="UniPathway" id="UPA00094"/>
<keyword evidence="6 9" id="KW-0520">NAD</keyword>
<dbReference type="GO" id="GO:0006633">
    <property type="term" value="P:fatty acid biosynthetic process"/>
    <property type="evidence" value="ECO:0007669"/>
    <property type="project" value="UniProtKB-UniPathway"/>
</dbReference>
<evidence type="ECO:0000256" key="8">
    <source>
        <dbReference type="ARBA" id="ARBA00023160"/>
    </source>
</evidence>
<feature type="active site" description="Proton acceptor" evidence="10">
    <location>
        <position position="157"/>
    </location>
</feature>
<accession>A0A318EPH4</accession>
<evidence type="ECO:0000256" key="2">
    <source>
        <dbReference type="ARBA" id="ARBA00009233"/>
    </source>
</evidence>
<evidence type="ECO:0000256" key="11">
    <source>
        <dbReference type="PIRSR" id="PIRSR000094-2"/>
    </source>
</evidence>
<dbReference type="InterPro" id="IPR036291">
    <property type="entry name" value="NAD(P)-bd_dom_sf"/>
</dbReference>
<feature type="binding site" evidence="12">
    <location>
        <begin position="64"/>
        <end position="65"/>
    </location>
    <ligand>
        <name>NAD(+)</name>
        <dbReference type="ChEBI" id="CHEBI:57540"/>
    </ligand>
</feature>
<comment type="catalytic activity">
    <reaction evidence="9">
        <text>a 2,3-saturated acyl-[ACP] + NAD(+) = a (2E)-enoyl-[ACP] + NADH + H(+)</text>
        <dbReference type="Rhea" id="RHEA:10240"/>
        <dbReference type="Rhea" id="RHEA-COMP:9925"/>
        <dbReference type="Rhea" id="RHEA-COMP:9926"/>
        <dbReference type="ChEBI" id="CHEBI:15378"/>
        <dbReference type="ChEBI" id="CHEBI:57540"/>
        <dbReference type="ChEBI" id="CHEBI:57945"/>
        <dbReference type="ChEBI" id="CHEBI:78784"/>
        <dbReference type="ChEBI" id="CHEBI:78785"/>
        <dbReference type="EC" id="1.3.1.9"/>
    </reaction>
</comment>
<gene>
    <name evidence="13" type="ORF">C8D93_101444</name>
</gene>
<feature type="binding site" evidence="11">
    <location>
        <position position="95"/>
    </location>
    <ligand>
        <name>substrate</name>
    </ligand>
</feature>
<feature type="binding site" evidence="12">
    <location>
        <position position="92"/>
    </location>
    <ligand>
        <name>NAD(+)</name>
        <dbReference type="ChEBI" id="CHEBI:57540"/>
    </ligand>
</feature>
<dbReference type="Gene3D" id="3.40.50.720">
    <property type="entry name" value="NAD(P)-binding Rossmann-like Domain"/>
    <property type="match status" value="1"/>
</dbReference>
<keyword evidence="5 9" id="KW-0560">Oxidoreductase</keyword>
<feature type="active site" description="Proton acceptor" evidence="10">
    <location>
        <position position="147"/>
    </location>
</feature>
<evidence type="ECO:0000256" key="1">
    <source>
        <dbReference type="ARBA" id="ARBA00005194"/>
    </source>
</evidence>
<dbReference type="InterPro" id="IPR014358">
    <property type="entry name" value="Enoyl-ACP_Rdtase_NADH"/>
</dbReference>
<comment type="similarity">
    <text evidence="2 9">Belongs to the short-chain dehydrogenases/reductases (SDR) family. FabI subfamily.</text>
</comment>
<dbReference type="PIRSF" id="PIRSF000094">
    <property type="entry name" value="Enoyl-ACP_rdct"/>
    <property type="match status" value="1"/>
</dbReference>
<feature type="binding site" evidence="12">
    <location>
        <position position="13"/>
    </location>
    <ligand>
        <name>NAD(+)</name>
        <dbReference type="ChEBI" id="CHEBI:57540"/>
    </ligand>
</feature>
<feature type="binding site" evidence="12">
    <location>
        <begin position="19"/>
        <end position="20"/>
    </location>
    <ligand>
        <name>NAD(+)</name>
        <dbReference type="ChEBI" id="CHEBI:57540"/>
    </ligand>
</feature>
<keyword evidence="8 9" id="KW-0275">Fatty acid biosynthesis</keyword>
<comment type="pathway">
    <text evidence="1">Lipid metabolism; fatty acid biosynthesis.</text>
</comment>
<reference evidence="13 14" key="1">
    <citation type="submission" date="2018-04" db="EMBL/GenBank/DDBJ databases">
        <title>Genomic Encyclopedia of Type Strains, Phase IV (KMG-IV): sequencing the most valuable type-strain genomes for metagenomic binning, comparative biology and taxonomic classification.</title>
        <authorList>
            <person name="Goeker M."/>
        </authorList>
    </citation>
    <scope>NUCLEOTIDE SEQUENCE [LARGE SCALE GENOMIC DNA]</scope>
    <source>
        <strain evidence="13 14">DSM 104150</strain>
    </source>
</reference>
<dbReference type="Proteomes" id="UP000248330">
    <property type="component" value="Unassembled WGS sequence"/>
</dbReference>
<evidence type="ECO:0000256" key="4">
    <source>
        <dbReference type="ARBA" id="ARBA00022832"/>
    </source>
</evidence>
<evidence type="ECO:0000256" key="6">
    <source>
        <dbReference type="ARBA" id="ARBA00023027"/>
    </source>
</evidence>
<evidence type="ECO:0000313" key="13">
    <source>
        <dbReference type="EMBL" id="PXV71396.1"/>
    </source>
</evidence>
<dbReference type="OrthoDB" id="9803628at2"/>
<feature type="binding site" evidence="12">
    <location>
        <position position="164"/>
    </location>
    <ligand>
        <name>NAD(+)</name>
        <dbReference type="ChEBI" id="CHEBI:57540"/>
    </ligand>
</feature>
<evidence type="ECO:0000256" key="3">
    <source>
        <dbReference type="ARBA" id="ARBA00022516"/>
    </source>
</evidence>
<evidence type="ECO:0000256" key="7">
    <source>
        <dbReference type="ARBA" id="ARBA00023098"/>
    </source>
</evidence>
<sequence length="265" mass="27930">MGFLSGKRALITGVASDRSIATGIAEAFHREGAELAFTYQNDRLKSRVEAFAAECGSKIVLPLDVAEDAQIDELMSELQRQWGGLDVLVHSIGFAPREQLAGRYLDAVTREGSRIAHDISSYSFAALGKAARPLMQGRKASLLTLTYLGAVRAVPMYNVMGAAKASLEANVRFMAADLGEQGIRVNGISAGPIKTLAAAGITGFRGMLSAAEEASPLKRNVTIEEVGNAAAFLCSDLASGITGEILYVDAGYNIMGMTLPGADRG</sequence>
<dbReference type="InterPro" id="IPR002347">
    <property type="entry name" value="SDR_fam"/>
</dbReference>
<proteinExistence type="inferred from homology"/>
<dbReference type="EC" id="1.3.1.9" evidence="9"/>
<dbReference type="GO" id="GO:0004318">
    <property type="term" value="F:enoyl-[acyl-carrier-protein] reductase (NADH) activity"/>
    <property type="evidence" value="ECO:0007669"/>
    <property type="project" value="UniProtKB-EC"/>
</dbReference>
<dbReference type="FunFam" id="3.40.50.720:FF:000054">
    <property type="entry name" value="Enoyl-[acyl-carrier-protein] reductase [NADH]"/>
    <property type="match status" value="1"/>
</dbReference>
<evidence type="ECO:0000313" key="14">
    <source>
        <dbReference type="Proteomes" id="UP000248330"/>
    </source>
</evidence>
<keyword evidence="14" id="KW-1185">Reference proteome</keyword>
<keyword evidence="7" id="KW-0443">Lipid metabolism</keyword>
<dbReference type="EMBL" id="QICN01000001">
    <property type="protein sequence ID" value="PXV71396.1"/>
    <property type="molecule type" value="Genomic_DNA"/>
</dbReference>
<dbReference type="SUPFAM" id="SSF51735">
    <property type="entry name" value="NAD(P)-binding Rossmann-fold domains"/>
    <property type="match status" value="1"/>
</dbReference>
<comment type="caution">
    <text evidence="13">The sequence shown here is derived from an EMBL/GenBank/DDBJ whole genome shotgun (WGS) entry which is preliminary data.</text>
</comment>
<dbReference type="Pfam" id="PF13561">
    <property type="entry name" value="adh_short_C2"/>
    <property type="match status" value="1"/>
</dbReference>